<keyword evidence="6" id="KW-0915">Sodium</keyword>
<feature type="transmembrane region" description="Helical" evidence="10">
    <location>
        <begin position="127"/>
        <end position="145"/>
    </location>
</feature>
<evidence type="ECO:0000256" key="10">
    <source>
        <dbReference type="SAM" id="Phobius"/>
    </source>
</evidence>
<dbReference type="Proteomes" id="UP000823046">
    <property type="component" value="Unassembled WGS sequence"/>
</dbReference>
<dbReference type="InterPro" id="IPR018422">
    <property type="entry name" value="Cation/H_exchanger_CPA1"/>
</dbReference>
<evidence type="ECO:0000259" key="11">
    <source>
        <dbReference type="Pfam" id="PF00999"/>
    </source>
</evidence>
<keyword evidence="7" id="KW-0406">Ion transport</keyword>
<evidence type="ECO:0000256" key="6">
    <source>
        <dbReference type="ARBA" id="ARBA00023053"/>
    </source>
</evidence>
<evidence type="ECO:0000313" key="13">
    <source>
        <dbReference type="Proteomes" id="UP000823046"/>
    </source>
</evidence>
<evidence type="ECO:0000256" key="8">
    <source>
        <dbReference type="ARBA" id="ARBA00023136"/>
    </source>
</evidence>
<feature type="transmembrane region" description="Helical" evidence="10">
    <location>
        <begin position="294"/>
        <end position="313"/>
    </location>
</feature>
<feature type="transmembrane region" description="Helical" evidence="10">
    <location>
        <begin position="325"/>
        <end position="347"/>
    </location>
</feature>
<feature type="transmembrane region" description="Helical" evidence="10">
    <location>
        <begin position="47"/>
        <end position="65"/>
    </location>
</feature>
<feature type="transmembrane region" description="Helical" evidence="10">
    <location>
        <begin position="522"/>
        <end position="544"/>
    </location>
</feature>
<evidence type="ECO:0000256" key="3">
    <source>
        <dbReference type="ARBA" id="ARBA00022475"/>
    </source>
</evidence>
<evidence type="ECO:0000313" key="12">
    <source>
        <dbReference type="EMBL" id="KAF8819684.1"/>
    </source>
</evidence>
<feature type="transmembrane region" description="Helical" evidence="10">
    <location>
        <begin position="412"/>
        <end position="435"/>
    </location>
</feature>
<dbReference type="EMBL" id="JADAQX010000640">
    <property type="protein sequence ID" value="KAF8819684.1"/>
    <property type="molecule type" value="Genomic_DNA"/>
</dbReference>
<feature type="non-terminal residue" evidence="12">
    <location>
        <position position="582"/>
    </location>
</feature>
<dbReference type="PANTHER" id="PTHR10110:SF86">
    <property type="entry name" value="SODIUM_HYDROGEN EXCHANGER 7"/>
    <property type="match status" value="1"/>
</dbReference>
<proteinExistence type="predicted"/>
<accession>A0ABQ7J6S3</accession>
<keyword evidence="9" id="KW-0739">Sodium transport</keyword>
<keyword evidence="5 10" id="KW-1133">Transmembrane helix</keyword>
<feature type="transmembrane region" description="Helical" evidence="10">
    <location>
        <begin position="258"/>
        <end position="282"/>
    </location>
</feature>
<dbReference type="PANTHER" id="PTHR10110">
    <property type="entry name" value="SODIUM/HYDROGEN EXCHANGER"/>
    <property type="match status" value="1"/>
</dbReference>
<evidence type="ECO:0000256" key="4">
    <source>
        <dbReference type="ARBA" id="ARBA00022692"/>
    </source>
</evidence>
<comment type="caution">
    <text evidence="12">The sequence shown here is derived from an EMBL/GenBank/DDBJ whole genome shotgun (WGS) entry which is preliminary data.</text>
</comment>
<evidence type="ECO:0000256" key="7">
    <source>
        <dbReference type="ARBA" id="ARBA00023065"/>
    </source>
</evidence>
<evidence type="ECO:0000256" key="5">
    <source>
        <dbReference type="ARBA" id="ARBA00022989"/>
    </source>
</evidence>
<feature type="transmembrane region" description="Helical" evidence="10">
    <location>
        <begin position="157"/>
        <end position="174"/>
    </location>
</feature>
<name>A0ABQ7J6S3_9APIC</name>
<reference evidence="12 13" key="1">
    <citation type="journal article" date="2020" name="bioRxiv">
        <title>Metabolic contributions of an alphaproteobacterial endosymbiont in the apicomplexan Cardiosporidium cionae.</title>
        <authorList>
            <person name="Hunter E.S."/>
            <person name="Paight C.J."/>
            <person name="Lane C.E."/>
        </authorList>
    </citation>
    <scope>NUCLEOTIDE SEQUENCE [LARGE SCALE GENOMIC DNA]</scope>
    <source>
        <strain evidence="12">ESH_2018</strain>
    </source>
</reference>
<feature type="transmembrane region" description="Helical" evidence="10">
    <location>
        <begin position="186"/>
        <end position="207"/>
    </location>
</feature>
<keyword evidence="13" id="KW-1185">Reference proteome</keyword>
<feature type="domain" description="Cation/H+ exchanger transmembrane" evidence="11">
    <location>
        <begin position="136"/>
        <end position="540"/>
    </location>
</feature>
<protein>
    <submittedName>
        <fullName evidence="12">Sodium/hydrogen exchanger NHE2</fullName>
    </submittedName>
</protein>
<keyword evidence="8 10" id="KW-0472">Membrane</keyword>
<keyword evidence="3" id="KW-1003">Cell membrane</keyword>
<dbReference type="InterPro" id="IPR006153">
    <property type="entry name" value="Cation/H_exchanger_TM"/>
</dbReference>
<keyword evidence="2" id="KW-0813">Transport</keyword>
<keyword evidence="4 10" id="KW-0812">Transmembrane</keyword>
<organism evidence="12 13">
    <name type="scientific">Cardiosporidium cionae</name>
    <dbReference type="NCBI Taxonomy" id="476202"/>
    <lineage>
        <taxon>Eukaryota</taxon>
        <taxon>Sar</taxon>
        <taxon>Alveolata</taxon>
        <taxon>Apicomplexa</taxon>
        <taxon>Aconoidasida</taxon>
        <taxon>Nephromycida</taxon>
        <taxon>Cardiosporidium</taxon>
    </lineage>
</organism>
<evidence type="ECO:0000256" key="9">
    <source>
        <dbReference type="ARBA" id="ARBA00023201"/>
    </source>
</evidence>
<dbReference type="Gene3D" id="6.10.140.1330">
    <property type="match status" value="1"/>
</dbReference>
<evidence type="ECO:0000256" key="1">
    <source>
        <dbReference type="ARBA" id="ARBA00004651"/>
    </source>
</evidence>
<feature type="transmembrane region" description="Helical" evidence="10">
    <location>
        <begin position="219"/>
        <end position="246"/>
    </location>
</feature>
<dbReference type="Pfam" id="PF00999">
    <property type="entry name" value="Na_H_Exchanger"/>
    <property type="match status" value="1"/>
</dbReference>
<sequence length="582" mass="65823">MQQTSDSFLKKMRRLPIPGVSPAENSSTSSDVAQPARTSFFAHPYRFLGCLLLCAFFCIATYMHLFTHTLSSNQKGEVRAVSVSTTASVANHKVSSHNLSGEVTNRMLQPMGSSPVPQPTNTPVEQALFFFLLLFLSAAIIEWLVSKIPRYAPPVSVVWFIYGMALYTLVLYLPRNGNIVQEGVIAMRQVDSSVVYFVILPILLYEATQNINWYKFKRFLWGGITLAILGVAFQVAALGILFYYTFMYQQTQSPWEASFLLASSLASTDAVAVLSVLNSVAAPEKLSVLFEGESLINDGSSVLLFQFFFFLISGQTSSPMEAFLMLIRLLLLGPLFGIFLGVVMYFWITVFRRHHLTQCLATISLCYFGYFVAEYFFQFSGPLTAVCYGLFVNSYGHIALDREAQEKHRHFVEGLALMGNSAIFILSGIIAFGMMSSMFHSSNWREWGYLFATYLYLNIARFVMIVAFSPILRKTGYGIKWKEIILLSWGGLRGGIVLALGLRVERDARIHDELTETVAFYISANVLLILLIHGTTFEPLYRFLNPYPPKPFRKVYLEKVMKMIDHQYAEEKNSLESHWLFQ</sequence>
<feature type="transmembrane region" description="Helical" evidence="10">
    <location>
        <begin position="447"/>
        <end position="472"/>
    </location>
</feature>
<evidence type="ECO:0000256" key="2">
    <source>
        <dbReference type="ARBA" id="ARBA00022448"/>
    </source>
</evidence>
<gene>
    <name evidence="12" type="ORF">IE077_004127</name>
</gene>
<comment type="subcellular location">
    <subcellularLocation>
        <location evidence="1">Cell membrane</location>
        <topology evidence="1">Multi-pass membrane protein</topology>
    </subcellularLocation>
</comment>